<accession>A0A2T4DRI9</accession>
<keyword evidence="1 5" id="KW-0479">Metal-binding</keyword>
<feature type="binding site" evidence="5">
    <location>
        <position position="177"/>
    </location>
    <ligand>
        <name>Zn(2+)</name>
        <dbReference type="ChEBI" id="CHEBI:29105"/>
        <label>2</label>
    </ligand>
</feature>
<dbReference type="SUPFAM" id="SSF53187">
    <property type="entry name" value="Zn-dependent exopeptidases"/>
    <property type="match status" value="1"/>
</dbReference>
<dbReference type="GO" id="GO:0046872">
    <property type="term" value="F:metal ion binding"/>
    <property type="evidence" value="ECO:0007669"/>
    <property type="project" value="UniProtKB-UniRule"/>
</dbReference>
<dbReference type="Gene3D" id="3.40.630.10">
    <property type="entry name" value="Zn peptidases"/>
    <property type="match status" value="2"/>
</dbReference>
<dbReference type="PANTHER" id="PTHR32481">
    <property type="entry name" value="AMINOPEPTIDASE"/>
    <property type="match status" value="1"/>
</dbReference>
<evidence type="ECO:0000256" key="2">
    <source>
        <dbReference type="ARBA" id="ARBA00022801"/>
    </source>
</evidence>
<feature type="active site" description="Proton acceptor" evidence="4">
    <location>
        <position position="176"/>
    </location>
</feature>
<reference evidence="6 7" key="1">
    <citation type="submission" date="2018-03" db="EMBL/GenBank/DDBJ databases">
        <title>Cross-interface Injection: A General Nanoliter Liquid Handling Method Applied to Single Cells Genome Amplification Automated Nanoliter Liquid Handling Applied to Single Cell Multiple Displacement Amplification.</title>
        <authorList>
            <person name="Yun J."/>
            <person name="Xu P."/>
            <person name="Xu J."/>
            <person name="Dai X."/>
            <person name="Wang Y."/>
            <person name="Zheng X."/>
            <person name="Cao C."/>
            <person name="Yi Q."/>
            <person name="Zhu Y."/>
            <person name="Wang L."/>
            <person name="Dong Z."/>
            <person name="Huang Y."/>
            <person name="Huang L."/>
            <person name="Du W."/>
        </authorList>
    </citation>
    <scope>NUCLEOTIDE SEQUENCE [LARGE SCALE GENOMIC DNA]</scope>
    <source>
        <strain evidence="6 7">Z-D1-2</strain>
    </source>
</reference>
<proteinExistence type="inferred from homology"/>
<feature type="binding site" evidence="5">
    <location>
        <position position="281"/>
    </location>
    <ligand>
        <name>Zn(2+)</name>
        <dbReference type="ChEBI" id="CHEBI:29105"/>
        <label>2</label>
    </ligand>
</feature>
<keyword evidence="6" id="KW-0645">Protease</keyword>
<dbReference type="GO" id="GO:0004177">
    <property type="term" value="F:aminopeptidase activity"/>
    <property type="evidence" value="ECO:0007669"/>
    <property type="project" value="UniProtKB-UniRule"/>
</dbReference>
<gene>
    <name evidence="6" type="ORF">C9994_07340</name>
</gene>
<name>A0A2T4DRI9_9BACT</name>
<dbReference type="InterPro" id="IPR051464">
    <property type="entry name" value="Peptidase_M42_aminopept"/>
</dbReference>
<feature type="binding site" evidence="5">
    <location>
        <position position="150"/>
    </location>
    <ligand>
        <name>Zn(2+)</name>
        <dbReference type="ChEBI" id="CHEBI:29105"/>
        <label>1</label>
    </ligand>
</feature>
<evidence type="ECO:0000313" key="6">
    <source>
        <dbReference type="EMBL" id="PTB96434.1"/>
    </source>
</evidence>
<comment type="caution">
    <text evidence="6">The sequence shown here is derived from an EMBL/GenBank/DDBJ whole genome shotgun (WGS) entry which is preliminary data.</text>
</comment>
<dbReference type="PANTHER" id="PTHR32481:SF0">
    <property type="entry name" value="AMINOPEPTIDASE YPDE-RELATED"/>
    <property type="match status" value="1"/>
</dbReference>
<evidence type="ECO:0000256" key="5">
    <source>
        <dbReference type="PIRSR" id="PIRSR001123-2"/>
    </source>
</evidence>
<organism evidence="6 7">
    <name type="scientific">Marivirga lumbricoides</name>
    <dbReference type="NCBI Taxonomy" id="1046115"/>
    <lineage>
        <taxon>Bacteria</taxon>
        <taxon>Pseudomonadati</taxon>
        <taxon>Bacteroidota</taxon>
        <taxon>Cytophagia</taxon>
        <taxon>Cytophagales</taxon>
        <taxon>Marivirgaceae</taxon>
        <taxon>Marivirga</taxon>
    </lineage>
</organism>
<dbReference type="Proteomes" id="UP000240608">
    <property type="component" value="Unassembled WGS sequence"/>
</dbReference>
<evidence type="ECO:0000256" key="3">
    <source>
        <dbReference type="PIRNR" id="PIRNR001123"/>
    </source>
</evidence>
<sequence length="306" mass="34853">MNQYKLLKTLCEIHAPAGDEANMKSFLLNYVAKHQKNWKVKPQVYQGKDFQDAIVLAFGKPRTAVFAHMDSIGFTVRYQNQLIPIGGPDVETGYALKGEDSLGFIKCELEVNEENQLFYKFGRGIDRGTSLTFECDFRDTKEYIQSCYLDNRLGIYNCLKLAETLENGMIVFSCWEEHGGGSVPVIAKFMFEEFNIRQALISDITWVTEGVEHGKGVAISMRDRNVPRQSFIRKIIQLAEESGITYQLEVESGGSSDGRELQQSPYPIDWCFVGAPEDNVHSPNEIVHKKDIRSMLSLYQYLMEKL</sequence>
<comment type="cofactor">
    <cofactor evidence="5">
        <name>a divalent metal cation</name>
        <dbReference type="ChEBI" id="CHEBI:60240"/>
    </cofactor>
    <text evidence="5">Binds 2 divalent metal cations per subunit.</text>
</comment>
<keyword evidence="6" id="KW-0031">Aminopeptidase</keyword>
<dbReference type="Pfam" id="PF05343">
    <property type="entry name" value="Peptidase_M42"/>
    <property type="match status" value="1"/>
</dbReference>
<feature type="binding site" evidence="5">
    <location>
        <position position="68"/>
    </location>
    <ligand>
        <name>Zn(2+)</name>
        <dbReference type="ChEBI" id="CHEBI:29105"/>
        <label>1</label>
    </ligand>
</feature>
<evidence type="ECO:0000313" key="7">
    <source>
        <dbReference type="Proteomes" id="UP000240608"/>
    </source>
</evidence>
<evidence type="ECO:0000256" key="4">
    <source>
        <dbReference type="PIRSR" id="PIRSR001123-1"/>
    </source>
</evidence>
<feature type="binding site" evidence="5">
    <location>
        <position position="150"/>
    </location>
    <ligand>
        <name>Zn(2+)</name>
        <dbReference type="ChEBI" id="CHEBI:29105"/>
        <label>2</label>
    </ligand>
</feature>
<dbReference type="EMBL" id="PYVU01000051">
    <property type="protein sequence ID" value="PTB96434.1"/>
    <property type="molecule type" value="Genomic_DNA"/>
</dbReference>
<evidence type="ECO:0000256" key="1">
    <source>
        <dbReference type="ARBA" id="ARBA00022723"/>
    </source>
</evidence>
<comment type="similarity">
    <text evidence="3">Belongs to the peptidase M42 family.</text>
</comment>
<dbReference type="PIRSF" id="PIRSF001123">
    <property type="entry name" value="PepA_GA"/>
    <property type="match status" value="1"/>
</dbReference>
<dbReference type="InterPro" id="IPR008007">
    <property type="entry name" value="Peptidase_M42"/>
</dbReference>
<dbReference type="AlphaFoldDB" id="A0A2T4DRI9"/>
<keyword evidence="2" id="KW-0378">Hydrolase</keyword>
<protein>
    <submittedName>
        <fullName evidence="6">Aminopeptidase</fullName>
    </submittedName>
</protein>